<dbReference type="InterPro" id="IPR007066">
    <property type="entry name" value="RNA_pol_Rpb1_3"/>
</dbReference>
<feature type="binding site" evidence="7">
    <location>
        <position position="617"/>
    </location>
    <ligand>
        <name>Mg(2+)</name>
        <dbReference type="ChEBI" id="CHEBI:18420"/>
    </ligand>
</feature>
<dbReference type="InterPro" id="IPR006592">
    <property type="entry name" value="RNA_pol_N"/>
</dbReference>
<reference evidence="10 11" key="1">
    <citation type="journal article" date="2012" name="J. Bacteriol.">
        <title>Complete Genome Sequence of the Thermophilic, Piezophilic, Heterotrophic Bacterium Marinitoga piezophila KA3.</title>
        <authorList>
            <person name="Lucas S."/>
            <person name="Han J."/>
            <person name="Lapidus A."/>
            <person name="Cheng J.F."/>
            <person name="Goodwin L.A."/>
            <person name="Pitluck S."/>
            <person name="Peters L."/>
            <person name="Mikhailova N."/>
            <person name="Teshima H."/>
            <person name="Detter J.C."/>
            <person name="Han C."/>
            <person name="Tapia R."/>
            <person name="Land M."/>
            <person name="Hauser L."/>
            <person name="Kyrpides N.C."/>
            <person name="Ivanova N."/>
            <person name="Pagani I."/>
            <person name="Vannier P."/>
            <person name="Oger P."/>
            <person name="Bartlett D.H."/>
            <person name="Noll K.M."/>
            <person name="Woyke T."/>
            <person name="Jebbar M."/>
        </authorList>
    </citation>
    <scope>NUCLEOTIDE SEQUENCE [LARGE SCALE GENOMIC DNA]</scope>
    <source>
        <strain evidence="11">DSM 14283 / JCM 11233 / KA3</strain>
    </source>
</reference>
<evidence type="ECO:0000313" key="11">
    <source>
        <dbReference type="Proteomes" id="UP000007161"/>
    </source>
</evidence>
<dbReference type="GO" id="GO:0000428">
    <property type="term" value="C:DNA-directed RNA polymerase complex"/>
    <property type="evidence" value="ECO:0007669"/>
    <property type="project" value="UniProtKB-KW"/>
</dbReference>
<keyword evidence="7" id="KW-0862">Zinc</keyword>
<dbReference type="EC" id="2.7.7.6" evidence="7"/>
<dbReference type="EMBL" id="CP003257">
    <property type="protein sequence ID" value="AEX86106.1"/>
    <property type="molecule type" value="Genomic_DNA"/>
</dbReference>
<comment type="function">
    <text evidence="7 8">DNA-dependent RNA polymerase catalyzes the transcription of DNA into RNA using the four ribonucleoside triphosphates as substrates.</text>
</comment>
<dbReference type="Pfam" id="PF04997">
    <property type="entry name" value="RNA_pol_Rpb1_1"/>
    <property type="match status" value="1"/>
</dbReference>
<dbReference type="InterPro" id="IPR012754">
    <property type="entry name" value="DNA-dir_RpoC_beta_prime_bact"/>
</dbReference>
<gene>
    <name evidence="7" type="primary">rpoC</name>
    <name evidence="10" type="ordered locus">Marpi_1720</name>
</gene>
<dbReference type="KEGG" id="mpz:Marpi_1720"/>
<evidence type="ECO:0000256" key="5">
    <source>
        <dbReference type="ARBA" id="ARBA00023163"/>
    </source>
</evidence>
<dbReference type="Gene3D" id="2.40.40.20">
    <property type="match status" value="1"/>
</dbReference>
<evidence type="ECO:0000256" key="7">
    <source>
        <dbReference type="HAMAP-Rule" id="MF_01322"/>
    </source>
</evidence>
<dbReference type="InterPro" id="IPR038120">
    <property type="entry name" value="Rpb1_funnel_sf"/>
</dbReference>
<evidence type="ECO:0000256" key="2">
    <source>
        <dbReference type="ARBA" id="ARBA00022679"/>
    </source>
</evidence>
<evidence type="ECO:0000313" key="10">
    <source>
        <dbReference type="EMBL" id="AEX86106.1"/>
    </source>
</evidence>
<dbReference type="HAMAP" id="MF_01322">
    <property type="entry name" value="RNApol_bact_RpoC"/>
    <property type="match status" value="1"/>
</dbReference>
<keyword evidence="2 7" id="KW-0808">Transferase</keyword>
<dbReference type="Pfam" id="PF00623">
    <property type="entry name" value="RNA_pol_Rpb1_2"/>
    <property type="match status" value="1"/>
</dbReference>
<feature type="domain" description="RNA polymerase N-terminal" evidence="9">
    <location>
        <begin position="387"/>
        <end position="669"/>
    </location>
</feature>
<dbReference type="SMART" id="SM00663">
    <property type="entry name" value="RPOLA_N"/>
    <property type="match status" value="1"/>
</dbReference>
<dbReference type="CDD" id="cd01609">
    <property type="entry name" value="RNAP_beta'_N"/>
    <property type="match status" value="1"/>
</dbReference>
<accession>H2J5G2</accession>
<dbReference type="CDD" id="cd02655">
    <property type="entry name" value="RNAP_beta'_C"/>
    <property type="match status" value="1"/>
</dbReference>
<comment type="subunit">
    <text evidence="7">The RNAP catalytic core consists of 2 alpha, 1 beta, 1 beta' and 1 omega subunit. When a sigma factor is associated with the core the holoenzyme is formed, which can initiate transcription.</text>
</comment>
<dbReference type="Gene3D" id="1.10.40.90">
    <property type="match status" value="1"/>
</dbReference>
<dbReference type="InterPro" id="IPR044893">
    <property type="entry name" value="RNA_pol_Rpb1_clamp_domain"/>
</dbReference>
<dbReference type="Gene3D" id="1.10.1790.20">
    <property type="match status" value="1"/>
</dbReference>
<sequence>MGKMTSSFKRKIAKIKVGIASPERIREWSFGEVKKPETINHRTFKPERDGLFCEKIFGPVKDYECNCGRYKGKKYEGTVCEKCGVRVESKEARRRKMGHIELAAPVVHIWFLKSSPSILSILLNIPVKELENIIYYGSKRVVEKIWLITDPKDTDMFDYGDLLHNTEYEIFKEKMDFDVEQAVKVLHVKEKPVAKRSGVVSIETELTQTKHEITWVKIKDENGVEEKWPIFEGATLYVEDGEEVEEGTQLADTFLYEEEILTASEYLIFEQFYPSAIEIERDIERDTPILVITEIDPEIQEEIGKGIGSTLLQEEYEAYKELYHDRITADYGGEAIKKLLRSLDLHELKIQLESELSKLDKKSAKALKLLKRLKVVKDFLKSGNKPEWMIIEALPVVPPDIRPLIQIDGGRFAATDLNDLYRRVINRNNRLQKLFEIEAPEIIVRNEKRILQQAVDSLIYNGRVGKAMTDRSGRPLRSLTDLIKGKKGRFRRNLLGKRVDYSGRAVIVVGPELKIHECGLPKKMAMELFKPFVLNKLLKDSNASSKNARKLKKTIIEKEMPEAWEMLEEVIKGHPVLLNRAPTLHRISIQAFIPRLIEGNSIQLHPLVCPPFNADFDGDQMAVHVPLSNIAQAEAKFLMLSRYNIISPANGKPISMPGKDMIAGAYYLTTVDPKYFESRKLPSNIKDFENKDTIKYLFNDELHALYVHEYEKVIKNEIVVEDNELRWEKPTLILHEPIGLYLDGKLIKTTVGRLIFKEILPEPIGRFNPDFNKIYKKKEIKNLIFDTFKYHGIDRTADLLDDIKFLGFHYATLSGLTISVRDIVEPKERIEIIKKSEQIVMEIEKYYEEGYLTDDQRYKEVVKVWEKTIADVTEVTSKEFRKYPFNPVWMMVDSGARGNIDQLKQLAGMRGLMADPSGKVIELPIKSNFRNGLSELEFFISTHGARKGSADTALRTSTAGYLTRRLVDVAQSITVTEPDCGTSKGIEARELIADGLRIEKLADYLFGRVLASDVVDPVTDEIIVNPTTGKKYVKDVMLDEEDAEFLANYRSTIPVYEVHEKLSVDKINLYLYNILNSDVLVDGELLYAKGTVIDNDIIVSLKQHNIKEVDVKEYKVVNFVHVGDAIKVEDENGKIITLANYQEKIDADTARKLERYNIETIEVRPSIYVRSILTCEAEHGVCAKCYGMDLSNHKIVNIGESVGIIAAQSIGEPGTQLTMRTFHTGGIATAGDITQGLPRAEELFEARKNLKGPEAEFSTVKGIVRKVNRDEKGRLVIIVEDLKGELYTYIADPKVKPTVNEGDKVEPGYRLTSGNIKPRRLLEELGAEVTFDYLLKEIKKIYAEQGVEIHDKHFEIIIKQMFNKVEITYAGDTDFMPKDLVNLKTVEKVNKQIYEANKKVEENREMAIGKKLAEKIIVKVDEENETIGEIGDTVTEELLNRIIAAGIKEIEVFKSEPQLLENEDEEIRLVGEKETLLIAPKEPARYERKLLRITKSSLEREGWLGAASFQQTVQVLTEAALEGREDYLLGLKENVIVGQPIPAGTGLKAFLESEISIFELPTYPTEDTKTDESESAAS</sequence>
<reference evidence="11" key="2">
    <citation type="submission" date="2012-01" db="EMBL/GenBank/DDBJ databases">
        <title>Complete sequence of chromosome of Marinitoga piezophila KA3.</title>
        <authorList>
            <person name="Lucas S."/>
            <person name="Han J."/>
            <person name="Lapidus A."/>
            <person name="Cheng J.-F."/>
            <person name="Goodwin L."/>
            <person name="Pitluck S."/>
            <person name="Peters L."/>
            <person name="Mikhailova N."/>
            <person name="Teshima H."/>
            <person name="Detter J.C."/>
            <person name="Han C."/>
            <person name="Tapia R."/>
            <person name="Land M."/>
            <person name="Hauser L."/>
            <person name="Kyrpides N."/>
            <person name="Ivanova N."/>
            <person name="Pagani I."/>
            <person name="Jebbar M."/>
            <person name="Vannier P."/>
            <person name="Oger P."/>
            <person name="Cario A."/>
            <person name="Bartlett D."/>
            <person name="Noll K.M."/>
            <person name="Woyke T."/>
        </authorList>
    </citation>
    <scope>NUCLEOTIDE SEQUENCE [LARGE SCALE GENOMIC DNA]</scope>
    <source>
        <strain evidence="11">DSM 14283 / JCM 11233 / KA3</strain>
    </source>
</reference>
<dbReference type="GO" id="GO:0003677">
    <property type="term" value="F:DNA binding"/>
    <property type="evidence" value="ECO:0007669"/>
    <property type="project" value="UniProtKB-UniRule"/>
</dbReference>
<dbReference type="GO" id="GO:0006351">
    <property type="term" value="P:DNA-templated transcription"/>
    <property type="evidence" value="ECO:0007669"/>
    <property type="project" value="UniProtKB-UniRule"/>
</dbReference>
<dbReference type="Gene3D" id="1.10.150.390">
    <property type="match status" value="1"/>
</dbReference>
<comment type="cofactor">
    <cofactor evidence="7">
        <name>Zn(2+)</name>
        <dbReference type="ChEBI" id="CHEBI:29105"/>
    </cofactor>
    <text evidence="7">Binds 2 Zn(2+) ions per subunit.</text>
</comment>
<dbReference type="Pfam" id="PF04998">
    <property type="entry name" value="RNA_pol_Rpb1_5"/>
    <property type="match status" value="1"/>
</dbReference>
<feature type="binding site" evidence="7">
    <location>
        <position position="65"/>
    </location>
    <ligand>
        <name>Zn(2+)</name>
        <dbReference type="ChEBI" id="CHEBI:29105"/>
        <label>1</label>
    </ligand>
</feature>
<dbReference type="InterPro" id="IPR007080">
    <property type="entry name" value="RNA_pol_Rpb1_1"/>
</dbReference>
<name>H2J5G2_MARPK</name>
<dbReference type="Gene3D" id="1.10.274.100">
    <property type="entry name" value="RNA polymerase Rpb1, domain 3"/>
    <property type="match status" value="1"/>
</dbReference>
<dbReference type="STRING" id="443254.Marpi_1720"/>
<dbReference type="InterPro" id="IPR000722">
    <property type="entry name" value="RNA_pol_asu"/>
</dbReference>
<keyword evidence="4 7" id="KW-0479">Metal-binding</keyword>
<dbReference type="InterPro" id="IPR007083">
    <property type="entry name" value="RNA_pol_Rpb1_4"/>
</dbReference>
<dbReference type="InterPro" id="IPR045867">
    <property type="entry name" value="DNA-dir_RpoC_beta_prime"/>
</dbReference>
<dbReference type="InterPro" id="IPR042102">
    <property type="entry name" value="RNA_pol_Rpb1_3_sf"/>
</dbReference>
<proteinExistence type="inferred from homology"/>
<dbReference type="GO" id="GO:0000287">
    <property type="term" value="F:magnesium ion binding"/>
    <property type="evidence" value="ECO:0007669"/>
    <property type="project" value="UniProtKB-UniRule"/>
</dbReference>
<evidence type="ECO:0000259" key="9">
    <source>
        <dbReference type="SMART" id="SM00663"/>
    </source>
</evidence>
<evidence type="ECO:0000256" key="4">
    <source>
        <dbReference type="ARBA" id="ARBA00022723"/>
    </source>
</evidence>
<organism evidence="10 11">
    <name type="scientific">Marinitoga piezophila (strain DSM 14283 / JCM 11233 / KA3)</name>
    <dbReference type="NCBI Taxonomy" id="443254"/>
    <lineage>
        <taxon>Bacteria</taxon>
        <taxon>Thermotogati</taxon>
        <taxon>Thermotogota</taxon>
        <taxon>Thermotogae</taxon>
        <taxon>Petrotogales</taxon>
        <taxon>Petrotogaceae</taxon>
        <taxon>Marinitoga</taxon>
    </lineage>
</organism>
<dbReference type="Gene3D" id="2.40.50.100">
    <property type="match status" value="2"/>
</dbReference>
<dbReference type="PANTHER" id="PTHR19376">
    <property type="entry name" value="DNA-DIRECTED RNA POLYMERASE"/>
    <property type="match status" value="1"/>
</dbReference>
<dbReference type="GO" id="GO:0008270">
    <property type="term" value="F:zinc ion binding"/>
    <property type="evidence" value="ECO:0007669"/>
    <property type="project" value="UniProtKB-UniRule"/>
</dbReference>
<dbReference type="eggNOG" id="COG0086">
    <property type="taxonomic scope" value="Bacteria"/>
</dbReference>
<evidence type="ECO:0000256" key="3">
    <source>
        <dbReference type="ARBA" id="ARBA00022695"/>
    </source>
</evidence>
<dbReference type="Gene3D" id="1.10.132.30">
    <property type="match status" value="1"/>
</dbReference>
<feature type="binding site" evidence="7">
    <location>
        <position position="83"/>
    </location>
    <ligand>
        <name>Zn(2+)</name>
        <dbReference type="ChEBI" id="CHEBI:29105"/>
        <label>1</label>
    </ligand>
</feature>
<keyword evidence="7" id="KW-0460">Magnesium</keyword>
<dbReference type="InterPro" id="IPR007081">
    <property type="entry name" value="RNA_pol_Rpb1_5"/>
</dbReference>
<dbReference type="SUPFAM" id="SSF64484">
    <property type="entry name" value="beta and beta-prime subunits of DNA dependent RNA-polymerase"/>
    <property type="match status" value="1"/>
</dbReference>
<evidence type="ECO:0000256" key="6">
    <source>
        <dbReference type="ARBA" id="ARBA00048552"/>
    </source>
</evidence>
<evidence type="ECO:0000256" key="8">
    <source>
        <dbReference type="RuleBase" id="RU004279"/>
    </source>
</evidence>
<dbReference type="HOGENOM" id="CLU_000524_3_1_0"/>
<protein>
    <recommendedName>
        <fullName evidence="7">DNA-directed RNA polymerase subunit beta'</fullName>
        <shortName evidence="7">RNAP subunit beta'</shortName>
        <ecNumber evidence="7">2.7.7.6</ecNumber>
    </recommendedName>
    <alternativeName>
        <fullName evidence="7">RNA polymerase subunit beta'</fullName>
    </alternativeName>
    <alternativeName>
        <fullName evidence="7">Transcriptase subunit beta'</fullName>
    </alternativeName>
</protein>
<feature type="binding site" evidence="7">
    <location>
        <position position="980"/>
    </location>
    <ligand>
        <name>Zn(2+)</name>
        <dbReference type="ChEBI" id="CHEBI:29105"/>
        <label>2</label>
    </ligand>
</feature>
<feature type="binding site" evidence="7">
    <location>
        <position position="615"/>
    </location>
    <ligand>
        <name>Mg(2+)</name>
        <dbReference type="ChEBI" id="CHEBI:18420"/>
    </ligand>
</feature>
<comment type="cofactor">
    <cofactor evidence="7">
        <name>Mg(2+)</name>
        <dbReference type="ChEBI" id="CHEBI:18420"/>
    </cofactor>
    <text evidence="7">Binds 1 Mg(2+) ion per subunit.</text>
</comment>
<feature type="binding site" evidence="7">
    <location>
        <position position="619"/>
    </location>
    <ligand>
        <name>Mg(2+)</name>
        <dbReference type="ChEBI" id="CHEBI:18420"/>
    </ligand>
</feature>
<keyword evidence="11" id="KW-1185">Reference proteome</keyword>
<dbReference type="GO" id="GO:0003899">
    <property type="term" value="F:DNA-directed RNA polymerase activity"/>
    <property type="evidence" value="ECO:0007669"/>
    <property type="project" value="UniProtKB-UniRule"/>
</dbReference>
<comment type="catalytic activity">
    <reaction evidence="6 7 8">
        <text>RNA(n) + a ribonucleoside 5'-triphosphate = RNA(n+1) + diphosphate</text>
        <dbReference type="Rhea" id="RHEA:21248"/>
        <dbReference type="Rhea" id="RHEA-COMP:14527"/>
        <dbReference type="Rhea" id="RHEA-COMP:17342"/>
        <dbReference type="ChEBI" id="CHEBI:33019"/>
        <dbReference type="ChEBI" id="CHEBI:61557"/>
        <dbReference type="ChEBI" id="CHEBI:140395"/>
        <dbReference type="EC" id="2.7.7.6"/>
    </reaction>
</comment>
<feature type="binding site" evidence="7">
    <location>
        <position position="1182"/>
    </location>
    <ligand>
        <name>Zn(2+)</name>
        <dbReference type="ChEBI" id="CHEBI:29105"/>
        <label>2</label>
    </ligand>
</feature>
<feature type="binding site" evidence="7">
    <location>
        <position position="80"/>
    </location>
    <ligand>
        <name>Zn(2+)</name>
        <dbReference type="ChEBI" id="CHEBI:29105"/>
        <label>1</label>
    </ligand>
</feature>
<dbReference type="Pfam" id="PF04983">
    <property type="entry name" value="RNA_pol_Rpb1_3"/>
    <property type="match status" value="1"/>
</dbReference>
<dbReference type="Gene3D" id="4.10.860.120">
    <property type="entry name" value="RNA polymerase II, clamp domain"/>
    <property type="match status" value="1"/>
</dbReference>
<comment type="similarity">
    <text evidence="7 8">Belongs to the RNA polymerase beta' chain family.</text>
</comment>
<dbReference type="Proteomes" id="UP000007161">
    <property type="component" value="Chromosome"/>
</dbReference>
<feature type="binding site" evidence="7">
    <location>
        <position position="1175"/>
    </location>
    <ligand>
        <name>Zn(2+)</name>
        <dbReference type="ChEBI" id="CHEBI:29105"/>
        <label>2</label>
    </ligand>
</feature>
<dbReference type="PANTHER" id="PTHR19376:SF54">
    <property type="entry name" value="DNA-DIRECTED RNA POLYMERASE SUBUNIT BETA"/>
    <property type="match status" value="1"/>
</dbReference>
<feature type="binding site" evidence="7">
    <location>
        <position position="1185"/>
    </location>
    <ligand>
        <name>Zn(2+)</name>
        <dbReference type="ChEBI" id="CHEBI:29105"/>
        <label>2</label>
    </ligand>
</feature>
<keyword evidence="1 7" id="KW-0240">DNA-directed RNA polymerase</keyword>
<dbReference type="RefSeq" id="WP_014297177.1">
    <property type="nucleotide sequence ID" value="NC_016751.1"/>
</dbReference>
<feature type="binding site" evidence="7">
    <location>
        <position position="67"/>
    </location>
    <ligand>
        <name>Zn(2+)</name>
        <dbReference type="ChEBI" id="CHEBI:29105"/>
        <label>1</label>
    </ligand>
</feature>
<keyword evidence="5 7" id="KW-0804">Transcription</keyword>
<evidence type="ECO:0000256" key="1">
    <source>
        <dbReference type="ARBA" id="ARBA00022478"/>
    </source>
</evidence>
<keyword evidence="3 7" id="KW-0548">Nucleotidyltransferase</keyword>
<dbReference type="Pfam" id="PF05000">
    <property type="entry name" value="RNA_pol_Rpb1_4"/>
    <property type="match status" value="1"/>
</dbReference>